<dbReference type="InterPro" id="IPR052698">
    <property type="entry name" value="MoCofactor_Util/Proc"/>
</dbReference>
<dbReference type="Proteomes" id="UP000324611">
    <property type="component" value="Unassembled WGS sequence"/>
</dbReference>
<dbReference type="AlphaFoldDB" id="A0A5B2VRW0"/>
<dbReference type="RefSeq" id="WP_149838875.1">
    <property type="nucleotide sequence ID" value="NZ_VUOC01000003.1"/>
</dbReference>
<evidence type="ECO:0000259" key="2">
    <source>
        <dbReference type="Pfam" id="PF13478"/>
    </source>
</evidence>
<dbReference type="PANTHER" id="PTHR30388">
    <property type="entry name" value="ALDEHYDE OXIDOREDUCTASE MOLYBDENUM COFACTOR ASSEMBLY PROTEIN"/>
    <property type="match status" value="1"/>
</dbReference>
<dbReference type="Gene3D" id="3.40.50.720">
    <property type="entry name" value="NAD(P)-binding Rossmann-like Domain"/>
    <property type="match status" value="1"/>
</dbReference>
<reference evidence="3 4" key="1">
    <citation type="submission" date="2019-09" db="EMBL/GenBank/DDBJ databases">
        <title>Chitinophaga ginsengihumi sp. nov., isolated from soil of ginseng rhizosphere.</title>
        <authorList>
            <person name="Lee J."/>
        </authorList>
    </citation>
    <scope>NUCLEOTIDE SEQUENCE [LARGE SCALE GENOMIC DNA]</scope>
    <source>
        <strain evidence="3 4">BN140078</strain>
    </source>
</reference>
<evidence type="ECO:0000259" key="1">
    <source>
        <dbReference type="Pfam" id="PF02625"/>
    </source>
</evidence>
<dbReference type="InterPro" id="IPR003777">
    <property type="entry name" value="XdhC_CoxI"/>
</dbReference>
<gene>
    <name evidence="3" type="ORF">F0L74_15775</name>
</gene>
<protein>
    <submittedName>
        <fullName evidence="3">XdhC/CoxI family protein</fullName>
    </submittedName>
</protein>
<name>A0A5B2VRW0_9BACT</name>
<evidence type="ECO:0000313" key="4">
    <source>
        <dbReference type="Proteomes" id="UP000324611"/>
    </source>
</evidence>
<dbReference type="EMBL" id="VUOC01000003">
    <property type="protein sequence ID" value="KAA2241360.1"/>
    <property type="molecule type" value="Genomic_DNA"/>
</dbReference>
<dbReference type="PANTHER" id="PTHR30388:SF6">
    <property type="entry name" value="XANTHINE DEHYDROGENASE SUBUNIT A-RELATED"/>
    <property type="match status" value="1"/>
</dbReference>
<feature type="domain" description="XdhC- CoxI" evidence="1">
    <location>
        <begin position="15"/>
        <end position="72"/>
    </location>
</feature>
<accession>A0A5B2VRW0</accession>
<keyword evidence="4" id="KW-1185">Reference proteome</keyword>
<reference evidence="3 4" key="2">
    <citation type="submission" date="2019-09" db="EMBL/GenBank/DDBJ databases">
        <authorList>
            <person name="Jin C."/>
        </authorList>
    </citation>
    <scope>NUCLEOTIDE SEQUENCE [LARGE SCALE GENOMIC DNA]</scope>
    <source>
        <strain evidence="3 4">BN140078</strain>
    </source>
</reference>
<proteinExistence type="predicted"/>
<evidence type="ECO:0000313" key="3">
    <source>
        <dbReference type="EMBL" id="KAA2241360.1"/>
    </source>
</evidence>
<organism evidence="3 4">
    <name type="scientific">Chitinophaga agrisoli</name>
    <dbReference type="NCBI Taxonomy" id="2607653"/>
    <lineage>
        <taxon>Bacteria</taxon>
        <taxon>Pseudomonadati</taxon>
        <taxon>Bacteroidota</taxon>
        <taxon>Chitinophagia</taxon>
        <taxon>Chitinophagales</taxon>
        <taxon>Chitinophagaceae</taxon>
        <taxon>Chitinophaga</taxon>
    </lineage>
</organism>
<feature type="domain" description="XdhC Rossmann" evidence="2">
    <location>
        <begin position="172"/>
        <end position="315"/>
    </location>
</feature>
<comment type="caution">
    <text evidence="3">The sequence shown here is derived from an EMBL/GenBank/DDBJ whole genome shotgun (WGS) entry which is preliminary data.</text>
</comment>
<dbReference type="Pfam" id="PF13478">
    <property type="entry name" value="XdhC_C"/>
    <property type="match status" value="1"/>
</dbReference>
<dbReference type="InterPro" id="IPR027051">
    <property type="entry name" value="XdhC_Rossmann_dom"/>
</dbReference>
<dbReference type="Pfam" id="PF02625">
    <property type="entry name" value="XdhC_CoxI"/>
    <property type="match status" value="1"/>
</dbReference>
<sequence>MNKQLRTWQLINEALERDLPVMLLYVLQSHGSSPGRPGFFMAVNAAGGMEGSIGGGMMEHKFVEMAKERLQHAAEEDTIRKQVHNKNAVKDQSGMICSGEQTILLHRVLPEDAPAIQNIIACLQQLRQGGLQLSPEGLHFGDSFAAGKLPYFDMVSEEDWVYQENIGYTVHLFIVGGGHCALALSRLMNSMGFYIHVFDDRPELHTVLQNEYAHEKHTLPDYSGLREAIPAGNQHYVVVMTFGYRTDDIAIRALLDRKFKYFGVLGSKSKIEQMFNAYMEEGIPAAQLYNIYAPVGLAINSHTPEEIAISIAAEIIQVKNQDE</sequence>